<protein>
    <submittedName>
        <fullName evidence="2">Uncharacterized protein</fullName>
    </submittedName>
</protein>
<evidence type="ECO:0000256" key="1">
    <source>
        <dbReference type="SAM" id="MobiDB-lite"/>
    </source>
</evidence>
<accession>A0A9N9LQG1</accession>
<name>A0A9N9LQG1_9HELO</name>
<keyword evidence="3" id="KW-1185">Reference proteome</keyword>
<feature type="compositionally biased region" description="Basic and acidic residues" evidence="1">
    <location>
        <begin position="151"/>
        <end position="161"/>
    </location>
</feature>
<gene>
    <name evidence="2" type="ORF">HYALB_00001839</name>
</gene>
<dbReference type="OrthoDB" id="5426765at2759"/>
<organism evidence="2 3">
    <name type="scientific">Hymenoscyphus albidus</name>
    <dbReference type="NCBI Taxonomy" id="595503"/>
    <lineage>
        <taxon>Eukaryota</taxon>
        <taxon>Fungi</taxon>
        <taxon>Dikarya</taxon>
        <taxon>Ascomycota</taxon>
        <taxon>Pezizomycotina</taxon>
        <taxon>Leotiomycetes</taxon>
        <taxon>Helotiales</taxon>
        <taxon>Helotiaceae</taxon>
        <taxon>Hymenoscyphus</taxon>
    </lineage>
</organism>
<feature type="region of interest" description="Disordered" evidence="1">
    <location>
        <begin position="210"/>
        <end position="265"/>
    </location>
</feature>
<comment type="caution">
    <text evidence="2">The sequence shown here is derived from an EMBL/GenBank/DDBJ whole genome shotgun (WGS) entry which is preliminary data.</text>
</comment>
<dbReference type="AlphaFoldDB" id="A0A9N9LQG1"/>
<proteinExistence type="predicted"/>
<dbReference type="Proteomes" id="UP000701801">
    <property type="component" value="Unassembled WGS sequence"/>
</dbReference>
<dbReference type="EMBL" id="CAJVRM010000239">
    <property type="protein sequence ID" value="CAG8977958.1"/>
    <property type="molecule type" value="Genomic_DNA"/>
</dbReference>
<evidence type="ECO:0000313" key="2">
    <source>
        <dbReference type="EMBL" id="CAG8977958.1"/>
    </source>
</evidence>
<evidence type="ECO:0000313" key="3">
    <source>
        <dbReference type="Proteomes" id="UP000701801"/>
    </source>
</evidence>
<sequence length="265" mass="29771">MESKSLLEVPQLFIRNLNIFANRYQSDGNSLSAYRHEVDNDLLVLQRKLQFENPDSTVFTAVLCPEQPEGQPMQFAVARVFLDTGSDVNVIFGRYLNEVGLGHLITQIPEEEQVEMGGIVEQGKAWKFLSSAEENTAGKRSLWMPKKKRSQKDEAEQRTFEQSRLKELEKLRQGYAQRENQKRLNSQPIGVLPEAGRAWTVDERRRALMSGSISTAEGDEGPSSIRMTSMDDQRSQKQIEASMRSGKMQDESDDGSISGPAGTGI</sequence>
<reference evidence="2" key="1">
    <citation type="submission" date="2021-07" db="EMBL/GenBank/DDBJ databases">
        <authorList>
            <person name="Durling M."/>
        </authorList>
    </citation>
    <scope>NUCLEOTIDE SEQUENCE</scope>
</reference>
<feature type="region of interest" description="Disordered" evidence="1">
    <location>
        <begin position="142"/>
        <end position="161"/>
    </location>
</feature>